<dbReference type="AlphaFoldDB" id="A0A1X6WT30"/>
<reference evidence="2 3" key="1">
    <citation type="submission" date="2017-02" db="EMBL/GenBank/DDBJ databases">
        <authorList>
            <person name="Peterson S.W."/>
        </authorList>
    </citation>
    <scope>NUCLEOTIDE SEQUENCE [LARGE SCALE GENOMIC DNA]</scope>
    <source>
        <strain evidence="2 3">CIP104813</strain>
    </source>
</reference>
<name>A0A1X6WT30_9MICO</name>
<dbReference type="Pfam" id="PF14019">
    <property type="entry name" value="DUF4235"/>
    <property type="match status" value="1"/>
</dbReference>
<feature type="compositionally biased region" description="Basic and acidic residues" evidence="1">
    <location>
        <begin position="57"/>
        <end position="71"/>
    </location>
</feature>
<dbReference type="RefSeq" id="WP_087101819.1">
    <property type="nucleotide sequence ID" value="NZ_FWFG01000011.1"/>
</dbReference>
<evidence type="ECO:0000313" key="2">
    <source>
        <dbReference type="EMBL" id="SLM88066.1"/>
    </source>
</evidence>
<dbReference type="Proteomes" id="UP000195981">
    <property type="component" value="Unassembled WGS sequence"/>
</dbReference>
<proteinExistence type="predicted"/>
<organism evidence="2 3">
    <name type="scientific">Brachybacterium nesterenkovii</name>
    <dbReference type="NCBI Taxonomy" id="47847"/>
    <lineage>
        <taxon>Bacteria</taxon>
        <taxon>Bacillati</taxon>
        <taxon>Actinomycetota</taxon>
        <taxon>Actinomycetes</taxon>
        <taxon>Micrococcales</taxon>
        <taxon>Dermabacteraceae</taxon>
        <taxon>Brachybacterium</taxon>
    </lineage>
</organism>
<protein>
    <recommendedName>
        <fullName evidence="4">DUF4235 domain-containing protein</fullName>
    </recommendedName>
</protein>
<sequence length="128" mass="13497">MPAGSPQPANPIVKVAVAVAGTLAAMAANQLLEKGWGAVFGERPPSEKMSKQSAKAVKAEKKSAKKDGATKQEIAEISDPMDDFPVWKVALWTVLSGVAIQGLRLLAERGAQKGAAKLVTRRPRPNRG</sequence>
<accession>A0A1X6WT30</accession>
<dbReference type="InterPro" id="IPR025329">
    <property type="entry name" value="DUF4235"/>
</dbReference>
<gene>
    <name evidence="2" type="ORF">FM110_01000</name>
</gene>
<evidence type="ECO:0000256" key="1">
    <source>
        <dbReference type="SAM" id="MobiDB-lite"/>
    </source>
</evidence>
<evidence type="ECO:0008006" key="4">
    <source>
        <dbReference type="Google" id="ProtNLM"/>
    </source>
</evidence>
<dbReference type="EMBL" id="FWFG01000011">
    <property type="protein sequence ID" value="SLM88066.1"/>
    <property type="molecule type" value="Genomic_DNA"/>
</dbReference>
<feature type="region of interest" description="Disordered" evidence="1">
    <location>
        <begin position="41"/>
        <end position="71"/>
    </location>
</feature>
<evidence type="ECO:0000313" key="3">
    <source>
        <dbReference type="Proteomes" id="UP000195981"/>
    </source>
</evidence>
<keyword evidence="3" id="KW-1185">Reference proteome</keyword>
<dbReference type="OrthoDB" id="4793592at2"/>